<sequence length="166" mass="19477">MKIKSKLKNSIISFAEENESYYDEEDISRKKTADYQEYNKFYKTKLPEKNTYNNEKQEKINNQKKDEKNFMEKIVLSQNLRWIILVLLVFSQMAGNVSVSLPAYFQIQLKQLFQINDVQYNLLFSAVNLPNIILPFVAEPGKQYKKKHLSPTNSGSINEKTLIILK</sequence>
<keyword evidence="1" id="KW-0812">Transmembrane</keyword>
<reference evidence="2 3" key="1">
    <citation type="journal article" date="2015" name="Sci. Rep.">
        <title>Genome of the facultative scuticociliatosis pathogen Pseudocohnilembus persalinus provides insight into its virulence through horizontal gene transfer.</title>
        <authorList>
            <person name="Xiong J."/>
            <person name="Wang G."/>
            <person name="Cheng J."/>
            <person name="Tian M."/>
            <person name="Pan X."/>
            <person name="Warren A."/>
            <person name="Jiang C."/>
            <person name="Yuan D."/>
            <person name="Miao W."/>
        </authorList>
    </citation>
    <scope>NUCLEOTIDE SEQUENCE [LARGE SCALE GENOMIC DNA]</scope>
    <source>
        <strain evidence="2">36N120E</strain>
    </source>
</reference>
<keyword evidence="1" id="KW-0472">Membrane</keyword>
<evidence type="ECO:0000313" key="2">
    <source>
        <dbReference type="EMBL" id="KRX07036.1"/>
    </source>
</evidence>
<evidence type="ECO:0000313" key="3">
    <source>
        <dbReference type="Proteomes" id="UP000054937"/>
    </source>
</evidence>
<dbReference type="SUPFAM" id="SSF103473">
    <property type="entry name" value="MFS general substrate transporter"/>
    <property type="match status" value="1"/>
</dbReference>
<dbReference type="EMBL" id="LDAU01000089">
    <property type="protein sequence ID" value="KRX07036.1"/>
    <property type="molecule type" value="Genomic_DNA"/>
</dbReference>
<feature type="transmembrane region" description="Helical" evidence="1">
    <location>
        <begin position="82"/>
        <end position="107"/>
    </location>
</feature>
<keyword evidence="3" id="KW-1185">Reference proteome</keyword>
<protein>
    <submittedName>
        <fullName evidence="2">Major facilitator superfamily domain, general substrate transporter</fullName>
    </submittedName>
</protein>
<comment type="caution">
    <text evidence="2">The sequence shown here is derived from an EMBL/GenBank/DDBJ whole genome shotgun (WGS) entry which is preliminary data.</text>
</comment>
<dbReference type="InParanoid" id="A0A0V0QXD6"/>
<gene>
    <name evidence="2" type="ORF">PPERSA_08713</name>
</gene>
<accession>A0A0V0QXD6</accession>
<evidence type="ECO:0000256" key="1">
    <source>
        <dbReference type="SAM" id="Phobius"/>
    </source>
</evidence>
<dbReference type="InterPro" id="IPR036259">
    <property type="entry name" value="MFS_trans_sf"/>
</dbReference>
<keyword evidence="1" id="KW-1133">Transmembrane helix</keyword>
<dbReference type="AlphaFoldDB" id="A0A0V0QXD6"/>
<name>A0A0V0QXD6_PSEPJ</name>
<proteinExistence type="predicted"/>
<organism evidence="2 3">
    <name type="scientific">Pseudocohnilembus persalinus</name>
    <name type="common">Ciliate</name>
    <dbReference type="NCBI Taxonomy" id="266149"/>
    <lineage>
        <taxon>Eukaryota</taxon>
        <taxon>Sar</taxon>
        <taxon>Alveolata</taxon>
        <taxon>Ciliophora</taxon>
        <taxon>Intramacronucleata</taxon>
        <taxon>Oligohymenophorea</taxon>
        <taxon>Scuticociliatia</taxon>
        <taxon>Philasterida</taxon>
        <taxon>Pseudocohnilembidae</taxon>
        <taxon>Pseudocohnilembus</taxon>
    </lineage>
</organism>
<dbReference type="Proteomes" id="UP000054937">
    <property type="component" value="Unassembled WGS sequence"/>
</dbReference>